<keyword evidence="3" id="KW-1185">Reference proteome</keyword>
<proteinExistence type="predicted"/>
<sequence>MSPPPLPDSSKSPEKYPTSRITDSTSQSVTPSNHSSQPGEIPSTPDAPFSRPRLGLGRDSDEEDFGRVASVGLGCSGGVYGGFLESFLSFFLWEPGGFAECLDVKAVEPISNCFHSTNEQETSALFIVMVMNPIQNGQIYHVKSNNPRRLI</sequence>
<dbReference type="Proteomes" id="UP000297229">
    <property type="component" value="Unassembled WGS sequence"/>
</dbReference>
<name>A0A4Z1JYI5_9HELO</name>
<reference evidence="2 3" key="1">
    <citation type="submission" date="2017-12" db="EMBL/GenBank/DDBJ databases">
        <title>Comparative genomics of Botrytis spp.</title>
        <authorList>
            <person name="Valero-Jimenez C.A."/>
            <person name="Tapia P."/>
            <person name="Veloso J."/>
            <person name="Silva-Moreno E."/>
            <person name="Staats M."/>
            <person name="Valdes J.H."/>
            <person name="Van Kan J.A.L."/>
        </authorList>
    </citation>
    <scope>NUCLEOTIDE SEQUENCE [LARGE SCALE GENOMIC DNA]</scope>
    <source>
        <strain evidence="2 3">Be9601</strain>
    </source>
</reference>
<dbReference type="EMBL" id="PQXM01000137">
    <property type="protein sequence ID" value="TGO76770.1"/>
    <property type="molecule type" value="Genomic_DNA"/>
</dbReference>
<organism evidence="2 3">
    <name type="scientific">Botrytis elliptica</name>
    <dbReference type="NCBI Taxonomy" id="278938"/>
    <lineage>
        <taxon>Eukaryota</taxon>
        <taxon>Fungi</taxon>
        <taxon>Dikarya</taxon>
        <taxon>Ascomycota</taxon>
        <taxon>Pezizomycotina</taxon>
        <taxon>Leotiomycetes</taxon>
        <taxon>Helotiales</taxon>
        <taxon>Sclerotiniaceae</taxon>
        <taxon>Botrytis</taxon>
    </lineage>
</organism>
<dbReference type="AlphaFoldDB" id="A0A4Z1JYI5"/>
<gene>
    <name evidence="2" type="ORF">BELL_0138g00140</name>
</gene>
<protein>
    <submittedName>
        <fullName evidence="2">Uncharacterized protein</fullName>
    </submittedName>
</protein>
<evidence type="ECO:0000313" key="3">
    <source>
        <dbReference type="Proteomes" id="UP000297229"/>
    </source>
</evidence>
<evidence type="ECO:0000313" key="2">
    <source>
        <dbReference type="EMBL" id="TGO76770.1"/>
    </source>
</evidence>
<feature type="compositionally biased region" description="Polar residues" evidence="1">
    <location>
        <begin position="19"/>
        <end position="38"/>
    </location>
</feature>
<accession>A0A4Z1JYI5</accession>
<feature type="region of interest" description="Disordered" evidence="1">
    <location>
        <begin position="1"/>
        <end position="62"/>
    </location>
</feature>
<comment type="caution">
    <text evidence="2">The sequence shown here is derived from an EMBL/GenBank/DDBJ whole genome shotgun (WGS) entry which is preliminary data.</text>
</comment>
<evidence type="ECO:0000256" key="1">
    <source>
        <dbReference type="SAM" id="MobiDB-lite"/>
    </source>
</evidence>